<sequence>MPCSKEEALVRLFYNCSSSFVLLLLLVHYSTILLAKIFHFLGSNPLILRNQNAYEYVSEDEEEEEQEERYFYVECDEKDHLVADIIRGGDALLFSPNHHHQRNPTLPEEFMSPVDSLNEDPNEDYAAESPSVHNYPSRISSDSEDEVEIVFEEKPPRRDVNSLRNSVPNQGGPTMRKTIDVRKSDLMDNDKESDEDFCNERNENRKAETNFTRDEQFLIFAPPKLETKKFIVQENEDEIFGDSCTVGSTSKGSSDWRSSINCRDSGTEDPFSSSSRRSCPKWESYTVFQKYDEEMMFLDRISAQKLHETESLRSIQVCPRSISERIVHKFATINKTPPDIRQNPYHELEAAYVAQICITWEALNWNYKNFQQKRASRHDHDTGCPAHVAQEFQQFQVLLQRYIENEPYEQGRRPEIYARMRLLAPKLLLVPEYRDSEENQKEDGSGSKISSEAFLVIMEDGIRTFMSFLKADKKKPCQIISAFFRRNRRGRTVDPALLHLMKKVNQKKKMKLKDLRRARKCLRKRRLKLNAEMEILMGLIDLKVVSRVLRMTDTSEEQMHWCEEKMSKVRVSEGKLHRDSSPLFFPAHRSTIYGAKLLDD</sequence>
<feature type="compositionally biased region" description="Acidic residues" evidence="2">
    <location>
        <begin position="117"/>
        <end position="126"/>
    </location>
</feature>
<feature type="coiled-coil region" evidence="1">
    <location>
        <begin position="505"/>
        <end position="532"/>
    </location>
</feature>
<dbReference type="Proteomes" id="UP000516437">
    <property type="component" value="Chromosome 5"/>
</dbReference>
<gene>
    <name evidence="4" type="ORF">CJ030_MR5G019098</name>
</gene>
<dbReference type="InterPro" id="IPR012870">
    <property type="entry name" value="DUF1666"/>
</dbReference>
<feature type="compositionally biased region" description="Polar residues" evidence="2">
    <location>
        <begin position="162"/>
        <end position="172"/>
    </location>
</feature>
<evidence type="ECO:0000256" key="1">
    <source>
        <dbReference type="SAM" id="Coils"/>
    </source>
</evidence>
<comment type="caution">
    <text evidence="4">The sequence shown here is derived from an EMBL/GenBank/DDBJ whole genome shotgun (WGS) entry which is preliminary data.</text>
</comment>
<evidence type="ECO:0000256" key="2">
    <source>
        <dbReference type="SAM" id="MobiDB-lite"/>
    </source>
</evidence>
<dbReference type="PANTHER" id="PTHR46702:SF2">
    <property type="entry name" value="DNA LIGASE (DUF1666)"/>
    <property type="match status" value="1"/>
</dbReference>
<keyword evidence="5" id="KW-1185">Reference proteome</keyword>
<proteinExistence type="predicted"/>
<feature type="region of interest" description="Disordered" evidence="2">
    <location>
        <begin position="109"/>
        <end position="144"/>
    </location>
</feature>
<keyword evidence="1" id="KW-0175">Coiled coil</keyword>
<keyword evidence="3" id="KW-0812">Transmembrane</keyword>
<name>A0A6A1VIV0_9ROSI</name>
<dbReference type="AlphaFoldDB" id="A0A6A1VIV0"/>
<feature type="region of interest" description="Disordered" evidence="2">
    <location>
        <begin position="156"/>
        <end position="176"/>
    </location>
</feature>
<evidence type="ECO:0000256" key="3">
    <source>
        <dbReference type="SAM" id="Phobius"/>
    </source>
</evidence>
<evidence type="ECO:0000313" key="4">
    <source>
        <dbReference type="EMBL" id="KAB1212515.1"/>
    </source>
</evidence>
<feature type="region of interest" description="Disordered" evidence="2">
    <location>
        <begin position="247"/>
        <end position="277"/>
    </location>
</feature>
<dbReference type="EMBL" id="RXIC02000023">
    <property type="protein sequence ID" value="KAB1212515.1"/>
    <property type="molecule type" value="Genomic_DNA"/>
</dbReference>
<keyword evidence="3" id="KW-1133">Transmembrane helix</keyword>
<dbReference type="OrthoDB" id="1909644at2759"/>
<dbReference type="Pfam" id="PF07891">
    <property type="entry name" value="DUF1666"/>
    <property type="match status" value="1"/>
</dbReference>
<reference evidence="4 5" key="1">
    <citation type="journal article" date="2019" name="Plant Biotechnol. J.">
        <title>The red bayberry genome and genetic basis of sex determination.</title>
        <authorList>
            <person name="Jia H.M."/>
            <person name="Jia H.J."/>
            <person name="Cai Q.L."/>
            <person name="Wang Y."/>
            <person name="Zhao H.B."/>
            <person name="Yang W.F."/>
            <person name="Wang G.Y."/>
            <person name="Li Y.H."/>
            <person name="Zhan D.L."/>
            <person name="Shen Y.T."/>
            <person name="Niu Q.F."/>
            <person name="Chang L."/>
            <person name="Qiu J."/>
            <person name="Zhao L."/>
            <person name="Xie H.B."/>
            <person name="Fu W.Y."/>
            <person name="Jin J."/>
            <person name="Li X.W."/>
            <person name="Jiao Y."/>
            <person name="Zhou C.C."/>
            <person name="Tu T."/>
            <person name="Chai C.Y."/>
            <person name="Gao J.L."/>
            <person name="Fan L.J."/>
            <person name="van de Weg E."/>
            <person name="Wang J.Y."/>
            <person name="Gao Z.S."/>
        </authorList>
    </citation>
    <scope>NUCLEOTIDE SEQUENCE [LARGE SCALE GENOMIC DNA]</scope>
    <source>
        <tissue evidence="4">Leaves</tissue>
    </source>
</reference>
<evidence type="ECO:0008006" key="6">
    <source>
        <dbReference type="Google" id="ProtNLM"/>
    </source>
</evidence>
<accession>A0A6A1VIV0</accession>
<feature type="compositionally biased region" description="Polar residues" evidence="2">
    <location>
        <begin position="131"/>
        <end position="140"/>
    </location>
</feature>
<protein>
    <recommendedName>
        <fullName evidence="6">Ribosomal protein L34Ae</fullName>
    </recommendedName>
</protein>
<keyword evidence="3" id="KW-0472">Membrane</keyword>
<dbReference type="PANTHER" id="PTHR46702">
    <property type="entry name" value="DNA LIGASE (DUF1666)-RELATED"/>
    <property type="match status" value="1"/>
</dbReference>
<feature type="transmembrane region" description="Helical" evidence="3">
    <location>
        <begin position="12"/>
        <end position="35"/>
    </location>
</feature>
<evidence type="ECO:0000313" key="5">
    <source>
        <dbReference type="Proteomes" id="UP000516437"/>
    </source>
</evidence>
<organism evidence="4 5">
    <name type="scientific">Morella rubra</name>
    <name type="common">Chinese bayberry</name>
    <dbReference type="NCBI Taxonomy" id="262757"/>
    <lineage>
        <taxon>Eukaryota</taxon>
        <taxon>Viridiplantae</taxon>
        <taxon>Streptophyta</taxon>
        <taxon>Embryophyta</taxon>
        <taxon>Tracheophyta</taxon>
        <taxon>Spermatophyta</taxon>
        <taxon>Magnoliopsida</taxon>
        <taxon>eudicotyledons</taxon>
        <taxon>Gunneridae</taxon>
        <taxon>Pentapetalae</taxon>
        <taxon>rosids</taxon>
        <taxon>fabids</taxon>
        <taxon>Fagales</taxon>
        <taxon>Myricaceae</taxon>
        <taxon>Morella</taxon>
    </lineage>
</organism>